<evidence type="ECO:0000259" key="7">
    <source>
        <dbReference type="PROSITE" id="PS50123"/>
    </source>
</evidence>
<feature type="binding site" evidence="6">
    <location>
        <position position="85"/>
    </location>
    <ligand>
        <name>S-adenosyl-L-methionine</name>
        <dbReference type="ChEBI" id="CHEBI:59789"/>
    </ligand>
</feature>
<dbReference type="InterPro" id="IPR026024">
    <property type="entry name" value="Chemotaxis_MeTrfase_CheR"/>
</dbReference>
<feature type="binding site" evidence="6">
    <location>
        <position position="116"/>
    </location>
    <ligand>
        <name>S-adenosyl-L-methionine</name>
        <dbReference type="ChEBI" id="CHEBI:59789"/>
    </ligand>
</feature>
<dbReference type="PROSITE" id="PS50123">
    <property type="entry name" value="CHER"/>
    <property type="match status" value="1"/>
</dbReference>
<dbReference type="InterPro" id="IPR022642">
    <property type="entry name" value="CheR_C"/>
</dbReference>
<organism evidence="8 9">
    <name type="scientific">Metapseudomonas otitidis</name>
    <dbReference type="NCBI Taxonomy" id="319939"/>
    <lineage>
        <taxon>Bacteria</taxon>
        <taxon>Pseudomonadati</taxon>
        <taxon>Pseudomonadota</taxon>
        <taxon>Gammaproteobacteria</taxon>
        <taxon>Pseudomonadales</taxon>
        <taxon>Pseudomonadaceae</taxon>
        <taxon>Metapseudomonas</taxon>
    </lineage>
</organism>
<dbReference type="Gene3D" id="1.10.155.10">
    <property type="entry name" value="Chemotaxis receptor methyltransferase CheR, N-terminal domain"/>
    <property type="match status" value="1"/>
</dbReference>
<dbReference type="SUPFAM" id="SSF53335">
    <property type="entry name" value="S-adenosyl-L-methionine-dependent methyltransferases"/>
    <property type="match status" value="1"/>
</dbReference>
<evidence type="ECO:0000256" key="5">
    <source>
        <dbReference type="PIRNR" id="PIRNR000410"/>
    </source>
</evidence>
<dbReference type="InterPro" id="IPR000780">
    <property type="entry name" value="CheR_MeTrfase"/>
</dbReference>
<proteinExistence type="predicted"/>
<dbReference type="KEGG" id="poj:PtoMrB4_24100"/>
<dbReference type="InterPro" id="IPR022641">
    <property type="entry name" value="CheR_N"/>
</dbReference>
<dbReference type="Pfam" id="PF03705">
    <property type="entry name" value="CheR_N"/>
    <property type="match status" value="1"/>
</dbReference>
<dbReference type="GeneID" id="57397634"/>
<evidence type="ECO:0000256" key="4">
    <source>
        <dbReference type="ARBA" id="ARBA00022691"/>
    </source>
</evidence>
<feature type="binding site" evidence="6">
    <location>
        <begin position="197"/>
        <end position="198"/>
    </location>
    <ligand>
        <name>S-adenosyl-L-methionine</name>
        <dbReference type="ChEBI" id="CHEBI:59789"/>
    </ligand>
</feature>
<dbReference type="InterPro" id="IPR050903">
    <property type="entry name" value="Bact_Chemotaxis_MeTrfase"/>
</dbReference>
<name>A0A679GDI6_9GAMM</name>
<dbReference type="InterPro" id="IPR036804">
    <property type="entry name" value="CheR_N_sf"/>
</dbReference>
<feature type="binding site" evidence="6">
    <location>
        <position position="139"/>
    </location>
    <ligand>
        <name>S-adenosyl-L-methionine</name>
        <dbReference type="ChEBI" id="CHEBI:59789"/>
    </ligand>
</feature>
<dbReference type="RefSeq" id="WP_172433404.1">
    <property type="nucleotide sequence ID" value="NZ_AP022642.1"/>
</dbReference>
<dbReference type="EMBL" id="AP022642">
    <property type="protein sequence ID" value="BCA28433.1"/>
    <property type="molecule type" value="Genomic_DNA"/>
</dbReference>
<feature type="binding site" evidence="6">
    <location>
        <begin position="215"/>
        <end position="216"/>
    </location>
    <ligand>
        <name>S-adenosyl-L-methionine</name>
        <dbReference type="ChEBI" id="CHEBI:59789"/>
    </ligand>
</feature>
<comment type="function">
    <text evidence="5">Methylation of the membrane-bound methyl-accepting chemotaxis proteins (MCP) to form gamma-glutamyl methyl ester residues in MCP.</text>
</comment>
<dbReference type="InterPro" id="IPR029063">
    <property type="entry name" value="SAM-dependent_MTases_sf"/>
</dbReference>
<keyword evidence="2 5" id="KW-0489">Methyltransferase</keyword>
<feature type="binding site" evidence="6">
    <location>
        <position position="79"/>
    </location>
    <ligand>
        <name>S-adenosyl-L-methionine</name>
        <dbReference type="ChEBI" id="CHEBI:59789"/>
    </ligand>
</feature>
<evidence type="ECO:0000256" key="6">
    <source>
        <dbReference type="PIRSR" id="PIRSR000410-1"/>
    </source>
</evidence>
<evidence type="ECO:0000313" key="9">
    <source>
        <dbReference type="Proteomes" id="UP000501237"/>
    </source>
</evidence>
<comment type="catalytic activity">
    <reaction evidence="1 5">
        <text>L-glutamyl-[protein] + S-adenosyl-L-methionine = [protein]-L-glutamate 5-O-methyl ester + S-adenosyl-L-homocysteine</text>
        <dbReference type="Rhea" id="RHEA:24452"/>
        <dbReference type="Rhea" id="RHEA-COMP:10208"/>
        <dbReference type="Rhea" id="RHEA-COMP:10311"/>
        <dbReference type="ChEBI" id="CHEBI:29973"/>
        <dbReference type="ChEBI" id="CHEBI:57856"/>
        <dbReference type="ChEBI" id="CHEBI:59789"/>
        <dbReference type="ChEBI" id="CHEBI:82795"/>
        <dbReference type="EC" id="2.1.1.80"/>
    </reaction>
</comment>
<sequence length="269" mass="31059">MPHQHLPKLSDADFRQLQQLMLEASGIHMTDQKRILMAGRLMGRLRAVGAGTFTDYLRLLGDPANQDERRLVVDLLTTNETYFFREPQHFKMLGEWAAHQRKPLHLWSAASSSGQEAFSMAMTLAEHARTKDWSIFASDLSLRMLEKARSATYPMEQAEHFPPGWLQRHCLRGVEESAGLFRISQALRHRVMFAELNLTRPIPREIGPFDVIFLRNVLIYFGQDEKRGIVERLVERLRPEGLFFIGHAESLHGFKLPLRAVRPSVYQRT</sequence>
<accession>A0A679GDI6</accession>
<gene>
    <name evidence="8" type="primary">cheR-1_1</name>
    <name evidence="8" type="ORF">PtoMrB4_24100</name>
</gene>
<keyword evidence="3 5" id="KW-0808">Transferase</keyword>
<evidence type="ECO:0000256" key="3">
    <source>
        <dbReference type="ARBA" id="ARBA00022679"/>
    </source>
</evidence>
<protein>
    <recommendedName>
        <fullName evidence="5">Chemotaxis protein methyltransferase</fullName>
        <ecNumber evidence="5">2.1.1.80</ecNumber>
    </recommendedName>
</protein>
<keyword evidence="4 5" id="KW-0949">S-adenosyl-L-methionine</keyword>
<dbReference type="Proteomes" id="UP000501237">
    <property type="component" value="Chromosome"/>
</dbReference>
<dbReference type="Pfam" id="PF01739">
    <property type="entry name" value="CheR"/>
    <property type="match status" value="1"/>
</dbReference>
<dbReference type="SUPFAM" id="SSF47757">
    <property type="entry name" value="Chemotaxis receptor methyltransferase CheR, N-terminal domain"/>
    <property type="match status" value="1"/>
</dbReference>
<dbReference type="GO" id="GO:0032259">
    <property type="term" value="P:methylation"/>
    <property type="evidence" value="ECO:0007669"/>
    <property type="project" value="UniProtKB-KW"/>
</dbReference>
<reference evidence="8 9" key="1">
    <citation type="journal article" date="2020" name="Microbiol. Resour. Announc.">
        <title>Complete genome sequence of Pseudomonas otitidis strain MrB4, isolated from Lake Biwa in Japan.</title>
        <authorList>
            <person name="Miyazaki K."/>
            <person name="Hase E."/>
            <person name="Maruya T."/>
        </authorList>
    </citation>
    <scope>NUCLEOTIDE SEQUENCE [LARGE SCALE GENOMIC DNA]</scope>
    <source>
        <strain evidence="8 9">MrB4</strain>
    </source>
</reference>
<evidence type="ECO:0000256" key="1">
    <source>
        <dbReference type="ARBA" id="ARBA00001541"/>
    </source>
</evidence>
<dbReference type="Gene3D" id="3.40.50.150">
    <property type="entry name" value="Vaccinia Virus protein VP39"/>
    <property type="match status" value="1"/>
</dbReference>
<dbReference type="PIRSF" id="PIRSF000410">
    <property type="entry name" value="CheR"/>
    <property type="match status" value="1"/>
</dbReference>
<dbReference type="CDD" id="cd02440">
    <property type="entry name" value="AdoMet_MTases"/>
    <property type="match status" value="1"/>
</dbReference>
<dbReference type="GO" id="GO:0008983">
    <property type="term" value="F:protein-glutamate O-methyltransferase activity"/>
    <property type="evidence" value="ECO:0007669"/>
    <property type="project" value="UniProtKB-EC"/>
</dbReference>
<evidence type="ECO:0000313" key="8">
    <source>
        <dbReference type="EMBL" id="BCA28433.1"/>
    </source>
</evidence>
<dbReference type="EC" id="2.1.1.80" evidence="5"/>
<dbReference type="PRINTS" id="PR00996">
    <property type="entry name" value="CHERMTFRASE"/>
</dbReference>
<dbReference type="SMART" id="SM00138">
    <property type="entry name" value="MeTrc"/>
    <property type="match status" value="1"/>
</dbReference>
<feature type="domain" description="CheR-type methyltransferase" evidence="7">
    <location>
        <begin position="9"/>
        <end position="269"/>
    </location>
</feature>
<dbReference type="PANTHER" id="PTHR24422">
    <property type="entry name" value="CHEMOTAXIS PROTEIN METHYLTRANSFERASE"/>
    <property type="match status" value="1"/>
</dbReference>
<evidence type="ECO:0000256" key="2">
    <source>
        <dbReference type="ARBA" id="ARBA00022603"/>
    </source>
</evidence>
<dbReference type="PANTHER" id="PTHR24422:SF26">
    <property type="entry name" value="CHEMOTAXIS PROTEIN METHYLTRANSFERASE"/>
    <property type="match status" value="1"/>
</dbReference>
<feature type="binding site" evidence="6">
    <location>
        <position position="81"/>
    </location>
    <ligand>
        <name>S-adenosyl-L-methionine</name>
        <dbReference type="ChEBI" id="CHEBI:59789"/>
    </ligand>
</feature>
<dbReference type="AlphaFoldDB" id="A0A679GDI6"/>